<reference evidence="2" key="1">
    <citation type="journal article" date="2006" name="PLoS Biol.">
        <title>Macronuclear genome sequence of the ciliate Tetrahymena thermophila, a model eukaryote.</title>
        <authorList>
            <person name="Eisen J.A."/>
            <person name="Coyne R.S."/>
            <person name="Wu M."/>
            <person name="Wu D."/>
            <person name="Thiagarajan M."/>
            <person name="Wortman J.R."/>
            <person name="Badger J.H."/>
            <person name="Ren Q."/>
            <person name="Amedeo P."/>
            <person name="Jones K.M."/>
            <person name="Tallon L.J."/>
            <person name="Delcher A.L."/>
            <person name="Salzberg S.L."/>
            <person name="Silva J.C."/>
            <person name="Haas B.J."/>
            <person name="Majoros W.H."/>
            <person name="Farzad M."/>
            <person name="Carlton J.M."/>
            <person name="Smith R.K. Jr."/>
            <person name="Garg J."/>
            <person name="Pearlman R.E."/>
            <person name="Karrer K.M."/>
            <person name="Sun L."/>
            <person name="Manning G."/>
            <person name="Elde N.C."/>
            <person name="Turkewitz A.P."/>
            <person name="Asai D.J."/>
            <person name="Wilkes D.E."/>
            <person name="Wang Y."/>
            <person name="Cai H."/>
            <person name="Collins K."/>
            <person name="Stewart B.A."/>
            <person name="Lee S.R."/>
            <person name="Wilamowska K."/>
            <person name="Weinberg Z."/>
            <person name="Ruzzo W.L."/>
            <person name="Wloga D."/>
            <person name="Gaertig J."/>
            <person name="Frankel J."/>
            <person name="Tsao C.-C."/>
            <person name="Gorovsky M.A."/>
            <person name="Keeling P.J."/>
            <person name="Waller R.F."/>
            <person name="Patron N.J."/>
            <person name="Cherry J.M."/>
            <person name="Stover N.A."/>
            <person name="Krieger C.J."/>
            <person name="del Toro C."/>
            <person name="Ryder H.F."/>
            <person name="Williamson S.C."/>
            <person name="Barbeau R.A."/>
            <person name="Hamilton E.P."/>
            <person name="Orias E."/>
        </authorList>
    </citation>
    <scope>NUCLEOTIDE SEQUENCE [LARGE SCALE GENOMIC DNA]</scope>
    <source>
        <strain evidence="2">SB210</strain>
    </source>
</reference>
<dbReference type="InParanoid" id="W7XHF4"/>
<dbReference type="KEGG" id="tet:TTHERM_000580369"/>
<gene>
    <name evidence="1" type="ORF">TTHERM_000580369</name>
</gene>
<evidence type="ECO:0000313" key="2">
    <source>
        <dbReference type="Proteomes" id="UP000009168"/>
    </source>
</evidence>
<dbReference type="Proteomes" id="UP000009168">
    <property type="component" value="Unassembled WGS sequence"/>
</dbReference>
<dbReference type="EMBL" id="GG662527">
    <property type="protein sequence ID" value="EWS72524.1"/>
    <property type="molecule type" value="Genomic_DNA"/>
</dbReference>
<organism evidence="1 2">
    <name type="scientific">Tetrahymena thermophila (strain SB210)</name>
    <dbReference type="NCBI Taxonomy" id="312017"/>
    <lineage>
        <taxon>Eukaryota</taxon>
        <taxon>Sar</taxon>
        <taxon>Alveolata</taxon>
        <taxon>Ciliophora</taxon>
        <taxon>Intramacronucleata</taxon>
        <taxon>Oligohymenophorea</taxon>
        <taxon>Hymenostomatida</taxon>
        <taxon>Tetrahymenina</taxon>
        <taxon>Tetrahymenidae</taxon>
        <taxon>Tetrahymena</taxon>
    </lineage>
</organism>
<evidence type="ECO:0000313" key="1">
    <source>
        <dbReference type="EMBL" id="EWS72524.1"/>
    </source>
</evidence>
<accession>W7XHF4</accession>
<keyword evidence="2" id="KW-1185">Reference proteome</keyword>
<sequence length="69" mass="8211">MNYKEYKLNKQIHFNTQEKQKIQKNVCAFDLCRISLDSCLQIFGKVELQLTNSVFYTIYGSLVNSFYLF</sequence>
<dbReference type="AlphaFoldDB" id="W7XHF4"/>
<dbReference type="GeneID" id="24439686"/>
<proteinExistence type="predicted"/>
<protein>
    <submittedName>
        <fullName evidence="1">Uncharacterized protein</fullName>
    </submittedName>
</protein>
<name>W7XHF4_TETTS</name>
<dbReference type="RefSeq" id="XP_012654960.1">
    <property type="nucleotide sequence ID" value="XM_012799506.1"/>
</dbReference>